<accession>A0A165F619</accession>
<keyword evidence="3" id="KW-1185">Reference proteome</keyword>
<dbReference type="Proteomes" id="UP000076842">
    <property type="component" value="Unassembled WGS sequence"/>
</dbReference>
<evidence type="ECO:0000256" key="1">
    <source>
        <dbReference type="SAM" id="MobiDB-lite"/>
    </source>
</evidence>
<sequence length="131" mass="13913">MTRKSLGGLRPGNFTRQQHRSNLDPHGTRALPSKRPAAPPTRRLFVPQPPSKATRQRVLAGRPSGAGVALAGVAAPAVGRRVGCCLRPSWWEGGSGKDGPRGALPNSNRAARVLSDNNAARKSSLMRECSM</sequence>
<reference evidence="2 3" key="1">
    <citation type="journal article" date="2016" name="Mol. Biol. Evol.">
        <title>Comparative Genomics of Early-Diverging Mushroom-Forming Fungi Provides Insights into the Origins of Lignocellulose Decay Capabilities.</title>
        <authorList>
            <person name="Nagy L.G."/>
            <person name="Riley R."/>
            <person name="Tritt A."/>
            <person name="Adam C."/>
            <person name="Daum C."/>
            <person name="Floudas D."/>
            <person name="Sun H."/>
            <person name="Yadav J.S."/>
            <person name="Pangilinan J."/>
            <person name="Larsson K.H."/>
            <person name="Matsuura K."/>
            <person name="Barry K."/>
            <person name="Labutti K."/>
            <person name="Kuo R."/>
            <person name="Ohm R.A."/>
            <person name="Bhattacharya S.S."/>
            <person name="Shirouzu T."/>
            <person name="Yoshinaga Y."/>
            <person name="Martin F.M."/>
            <person name="Grigoriev I.V."/>
            <person name="Hibbett D.S."/>
        </authorList>
    </citation>
    <scope>NUCLEOTIDE SEQUENCE [LARGE SCALE GENOMIC DNA]</scope>
    <source>
        <strain evidence="2 3">HHB12733</strain>
    </source>
</reference>
<organism evidence="2 3">
    <name type="scientific">Calocera cornea HHB12733</name>
    <dbReference type="NCBI Taxonomy" id="1353952"/>
    <lineage>
        <taxon>Eukaryota</taxon>
        <taxon>Fungi</taxon>
        <taxon>Dikarya</taxon>
        <taxon>Basidiomycota</taxon>
        <taxon>Agaricomycotina</taxon>
        <taxon>Dacrymycetes</taxon>
        <taxon>Dacrymycetales</taxon>
        <taxon>Dacrymycetaceae</taxon>
        <taxon>Calocera</taxon>
    </lineage>
</organism>
<feature type="region of interest" description="Disordered" evidence="1">
    <location>
        <begin position="90"/>
        <end position="131"/>
    </location>
</feature>
<feature type="compositionally biased region" description="Polar residues" evidence="1">
    <location>
        <begin position="105"/>
        <end position="121"/>
    </location>
</feature>
<protein>
    <submittedName>
        <fullName evidence="2">Uncharacterized protein</fullName>
    </submittedName>
</protein>
<evidence type="ECO:0000313" key="2">
    <source>
        <dbReference type="EMBL" id="KZT56262.1"/>
    </source>
</evidence>
<dbReference type="EMBL" id="KV423980">
    <property type="protein sequence ID" value="KZT56262.1"/>
    <property type="molecule type" value="Genomic_DNA"/>
</dbReference>
<name>A0A165F619_9BASI</name>
<dbReference type="InParanoid" id="A0A165F619"/>
<evidence type="ECO:0000313" key="3">
    <source>
        <dbReference type="Proteomes" id="UP000076842"/>
    </source>
</evidence>
<gene>
    <name evidence="2" type="ORF">CALCODRAFT_320838</name>
</gene>
<feature type="region of interest" description="Disordered" evidence="1">
    <location>
        <begin position="1"/>
        <end position="53"/>
    </location>
</feature>
<dbReference type="AlphaFoldDB" id="A0A165F619"/>
<proteinExistence type="predicted"/>